<dbReference type="InterPro" id="IPR027417">
    <property type="entry name" value="P-loop_NTPase"/>
</dbReference>
<feature type="compositionally biased region" description="Basic and acidic residues" evidence="4">
    <location>
        <begin position="58"/>
        <end position="71"/>
    </location>
</feature>
<organism evidence="6 7">
    <name type="scientific">Tilletiopsis washingtonensis</name>
    <dbReference type="NCBI Taxonomy" id="58919"/>
    <lineage>
        <taxon>Eukaryota</taxon>
        <taxon>Fungi</taxon>
        <taxon>Dikarya</taxon>
        <taxon>Basidiomycota</taxon>
        <taxon>Ustilaginomycotina</taxon>
        <taxon>Exobasidiomycetes</taxon>
        <taxon>Entylomatales</taxon>
        <taxon>Entylomatales incertae sedis</taxon>
        <taxon>Tilletiopsis</taxon>
    </lineage>
</organism>
<dbReference type="STRING" id="58919.A0A316Z6Z3"/>
<dbReference type="RefSeq" id="XP_025596212.1">
    <property type="nucleotide sequence ID" value="XM_025743208.1"/>
</dbReference>
<keyword evidence="6" id="KW-0378">Hydrolase</keyword>
<dbReference type="Gene3D" id="3.40.50.300">
    <property type="entry name" value="P-loop containing nucleotide triphosphate hydrolases"/>
    <property type="match status" value="2"/>
</dbReference>
<dbReference type="Pfam" id="PF00005">
    <property type="entry name" value="ABC_tran"/>
    <property type="match status" value="3"/>
</dbReference>
<evidence type="ECO:0000259" key="5">
    <source>
        <dbReference type="PROSITE" id="PS50893"/>
    </source>
</evidence>
<dbReference type="PANTHER" id="PTHR19211:SF135">
    <property type="entry name" value="ATPASE, PUTATIVE (AFU_ORTHOLOGUE AFUA_1G16440)-RELATED"/>
    <property type="match status" value="1"/>
</dbReference>
<keyword evidence="3" id="KW-0067">ATP-binding</keyword>
<proteinExistence type="predicted"/>
<feature type="region of interest" description="Disordered" evidence="4">
    <location>
        <begin position="756"/>
        <end position="785"/>
    </location>
</feature>
<evidence type="ECO:0000256" key="4">
    <source>
        <dbReference type="SAM" id="MobiDB-lite"/>
    </source>
</evidence>
<keyword evidence="2" id="KW-0547">Nucleotide-binding</keyword>
<dbReference type="EMBL" id="KZ819302">
    <property type="protein sequence ID" value="PWN95933.1"/>
    <property type="molecule type" value="Genomic_DNA"/>
</dbReference>
<accession>A0A316Z6Z3</accession>
<dbReference type="InterPro" id="IPR050611">
    <property type="entry name" value="ABCF"/>
</dbReference>
<dbReference type="CDD" id="cd03221">
    <property type="entry name" value="ABCF_EF-3"/>
    <property type="match status" value="1"/>
</dbReference>
<dbReference type="AlphaFoldDB" id="A0A316Z6Z3"/>
<keyword evidence="1" id="KW-0677">Repeat</keyword>
<feature type="domain" description="ABC transporter" evidence="5">
    <location>
        <begin position="562"/>
        <end position="789"/>
    </location>
</feature>
<evidence type="ECO:0000313" key="7">
    <source>
        <dbReference type="Proteomes" id="UP000245946"/>
    </source>
</evidence>
<reference evidence="6 7" key="1">
    <citation type="journal article" date="2018" name="Mol. Biol. Evol.">
        <title>Broad Genomic Sampling Reveals a Smut Pathogenic Ancestry of the Fungal Clade Ustilaginomycotina.</title>
        <authorList>
            <person name="Kijpornyongpan T."/>
            <person name="Mondo S.J."/>
            <person name="Barry K."/>
            <person name="Sandor L."/>
            <person name="Lee J."/>
            <person name="Lipzen A."/>
            <person name="Pangilinan J."/>
            <person name="LaButti K."/>
            <person name="Hainaut M."/>
            <person name="Henrissat B."/>
            <person name="Grigoriev I.V."/>
            <person name="Spatafora J.W."/>
            <person name="Aime M.C."/>
        </authorList>
    </citation>
    <scope>NUCLEOTIDE SEQUENCE [LARGE SCALE GENOMIC DNA]</scope>
    <source>
        <strain evidence="6 7">MCA 4186</strain>
    </source>
</reference>
<dbReference type="GO" id="GO:0016887">
    <property type="term" value="F:ATP hydrolysis activity"/>
    <property type="evidence" value="ECO:0007669"/>
    <property type="project" value="InterPro"/>
</dbReference>
<dbReference type="InterPro" id="IPR003439">
    <property type="entry name" value="ABC_transporter-like_ATP-bd"/>
</dbReference>
<dbReference type="OrthoDB" id="2110130at2759"/>
<evidence type="ECO:0000256" key="1">
    <source>
        <dbReference type="ARBA" id="ARBA00022737"/>
    </source>
</evidence>
<dbReference type="InterPro" id="IPR003593">
    <property type="entry name" value="AAA+_ATPase"/>
</dbReference>
<dbReference type="PROSITE" id="PS50893">
    <property type="entry name" value="ABC_TRANSPORTER_2"/>
    <property type="match status" value="2"/>
</dbReference>
<sequence length="818" mass="87809">MLDAAARPLLLDAGAGKKGTEAALAALKQPPPAPAPAAPAAAAPQEKPKKPTASKASLAERKKQRELDKAAKAGVSDAAPDDAAAAPAAAVVAGSAVPSSTAIHATSQESRFWTESTTTASKEIDLKDVNLFVGERQLLNDAHLRIKAGVHYGFVGVNGSGKSTLFKALADGLIPGLPRGVRILLVSQLASESVVADARQQGGPGQLSDADEPANVTVLDAVLRSDAVRLRAEQEAAGLSRVMDTGDGTALREAVSAIRLRRAHDDLEEARRVAIKRSGARGADARKALIAAERHIEEVQASADPALESDRDWLGDALALQTEALSIMEDLEASTAAGRAEAILLGLGFSTAQLQAPFASLSGGWRSRLALASALMKSASTDVLLLDEPVNYLDLQQMLWLENFIRAAPCAVITIAHDREFLDAHGVADELIVLRKEKLTYFDGNLTEYEREQRRAFRLATRQQEVLGKKKEAVEKTIEQATRVAKQTGDDKKARLAKSRQEKLNSRWGLEQNAKGGRFKLHRDLGGYHFSSRAGPKIDAPDRVARWSFPNPEPMRFPGAVLHAEDVSFTHAKAAKPVVRNVNITIEKGDRVALVGPNGHGKTTIVRLMRGELTPSSGIVEPHTRLRLGFYDQHTVAAMSDHSAGQPEQTALAHFMARAQPAASEAEARRTLGSMGLSARAADSVPVSKLSGGQKVRLGLALTFRAGPELVVLDECTTHLDSDSIEALIDALAAYTGAVLLVSHDRHAVKRIVQRERRVSTQDEDSDSSAESESGGEEDEKRRPGRVFLVRNSRCSLLEGGIDEYTRQVQRELDSKSQ</sequence>
<protein>
    <submittedName>
        <fullName evidence="6">P-loop containing nucleoside triphosphate hydrolase protein</fullName>
    </submittedName>
</protein>
<evidence type="ECO:0000256" key="2">
    <source>
        <dbReference type="ARBA" id="ARBA00022741"/>
    </source>
</evidence>
<dbReference type="CDD" id="cd00267">
    <property type="entry name" value="ABC_ATPase"/>
    <property type="match status" value="1"/>
</dbReference>
<dbReference type="PROSITE" id="PS00211">
    <property type="entry name" value="ABC_TRANSPORTER_1"/>
    <property type="match status" value="2"/>
</dbReference>
<feature type="domain" description="ABC transporter" evidence="5">
    <location>
        <begin position="124"/>
        <end position="461"/>
    </location>
</feature>
<gene>
    <name evidence="6" type="ORF">FA09DRAFT_331858</name>
</gene>
<feature type="region of interest" description="Disordered" evidence="4">
    <location>
        <begin position="22"/>
        <end position="79"/>
    </location>
</feature>
<evidence type="ECO:0000256" key="3">
    <source>
        <dbReference type="ARBA" id="ARBA00022840"/>
    </source>
</evidence>
<dbReference type="SMART" id="SM00382">
    <property type="entry name" value="AAA"/>
    <property type="match status" value="2"/>
</dbReference>
<dbReference type="GeneID" id="37270752"/>
<keyword evidence="7" id="KW-1185">Reference proteome</keyword>
<dbReference type="PANTHER" id="PTHR19211">
    <property type="entry name" value="ATP-BINDING TRANSPORT PROTEIN-RELATED"/>
    <property type="match status" value="1"/>
</dbReference>
<dbReference type="GO" id="GO:0005524">
    <property type="term" value="F:ATP binding"/>
    <property type="evidence" value="ECO:0007669"/>
    <property type="project" value="UniProtKB-KW"/>
</dbReference>
<name>A0A316Z6Z3_9BASI</name>
<dbReference type="Proteomes" id="UP000245946">
    <property type="component" value="Unassembled WGS sequence"/>
</dbReference>
<evidence type="ECO:0000313" key="6">
    <source>
        <dbReference type="EMBL" id="PWN95933.1"/>
    </source>
</evidence>
<feature type="compositionally biased region" description="Acidic residues" evidence="4">
    <location>
        <begin position="762"/>
        <end position="778"/>
    </location>
</feature>
<dbReference type="InterPro" id="IPR017871">
    <property type="entry name" value="ABC_transporter-like_CS"/>
</dbReference>
<dbReference type="SUPFAM" id="SSF52540">
    <property type="entry name" value="P-loop containing nucleoside triphosphate hydrolases"/>
    <property type="match status" value="2"/>
</dbReference>